<dbReference type="GO" id="GO:0005524">
    <property type="term" value="F:ATP binding"/>
    <property type="evidence" value="ECO:0007669"/>
    <property type="project" value="InterPro"/>
</dbReference>
<dbReference type="Gene3D" id="3.30.870.10">
    <property type="entry name" value="Endonuclease Chain A"/>
    <property type="match status" value="1"/>
</dbReference>
<dbReference type="EMBL" id="AP017378">
    <property type="protein sequence ID" value="BBD08431.1"/>
    <property type="molecule type" value="Genomic_DNA"/>
</dbReference>
<dbReference type="RefSeq" id="WP_126378517.1">
    <property type="nucleotide sequence ID" value="NZ_AP017378.1"/>
</dbReference>
<keyword evidence="4" id="KW-0067">ATP-binding</keyword>
<dbReference type="InterPro" id="IPR014001">
    <property type="entry name" value="Helicase_ATP-bd"/>
</dbReference>
<dbReference type="OrthoDB" id="9804086at2"/>
<evidence type="ECO:0000256" key="1">
    <source>
        <dbReference type="SAM" id="MobiDB-lite"/>
    </source>
</evidence>
<dbReference type="GO" id="GO:0016787">
    <property type="term" value="F:hydrolase activity"/>
    <property type="evidence" value="ECO:0007669"/>
    <property type="project" value="InterPro"/>
</dbReference>
<dbReference type="InterPro" id="IPR006935">
    <property type="entry name" value="Helicase/UvrB_N"/>
</dbReference>
<sequence>MTENLRETIKSHYRTGISDLGKDFFSPCLSLCTEYFRSTGFFSSSALITWAEALPRITESDDIKIQLLISPCLSEDDKSALKKIIDPIDKEKYYQILVDQILVDVIEFTKNPSAPENKVRRIKILIWLIANNKLEIRFAKPSGQETDGMFHEKIGIFKYPSGDSIAFTGSANETLSGHKRNYESIDVYRSWIASETERVEIKLEQFIEAWRGNAPGLEVLTLSKKVMKLIKSYSPQSMPIDEETPPLTGATPEQPDNKWRHQDEAVSKFLLAKQGILEMATGTGKTRTAIKIITQLIKEKKINSVIITTDGVDLLDQWRKEIDSWNLKNSFNYTVLRQYEKNHEMNFFSSNPENSAIIISRGALKDLFKQLPINKRNSIAIIHDEVHGLGSPSHCKNLAGEHHQFGYRLGLSATPEREYDEEGNKFLSDEIGETIYTFKIEDAIQRGILCEFDYVALEYELTQNDKKRLQKVHSREAARRKSGNPMTRQEVWIELSKVYKTAEQKPAVFQNHIRDKNELLKSTIVFVETKEYGNKILPIIHTETSKYRTYYGDDDRSHLIEFSNGRIDCLITCHRISQGIDIKNLKNVILFSAARAKLETIQRIGRCLRTDPNNSSKRATIIDFVQGINEEKAHNTDKERYEWLSALSKTKRTE</sequence>
<dbReference type="KEGG" id="dfl:DFE_1705"/>
<dbReference type="Pfam" id="PF00271">
    <property type="entry name" value="Helicase_C"/>
    <property type="match status" value="1"/>
</dbReference>
<dbReference type="GO" id="GO:0004386">
    <property type="term" value="F:helicase activity"/>
    <property type="evidence" value="ECO:0007669"/>
    <property type="project" value="UniProtKB-KW"/>
</dbReference>
<dbReference type="SMART" id="SM00487">
    <property type="entry name" value="DEXDc"/>
    <property type="match status" value="1"/>
</dbReference>
<accession>A0A2Z6AYT7</accession>
<evidence type="ECO:0000313" key="5">
    <source>
        <dbReference type="Proteomes" id="UP000269883"/>
    </source>
</evidence>
<dbReference type="Proteomes" id="UP000269883">
    <property type="component" value="Chromosome"/>
</dbReference>
<keyword evidence="4" id="KW-0378">Hydrolase</keyword>
<dbReference type="PROSITE" id="PS51192">
    <property type="entry name" value="HELICASE_ATP_BIND_1"/>
    <property type="match status" value="1"/>
</dbReference>
<dbReference type="PROSITE" id="PS51194">
    <property type="entry name" value="HELICASE_CTER"/>
    <property type="match status" value="1"/>
</dbReference>
<dbReference type="AlphaFoldDB" id="A0A2Z6AYT7"/>
<dbReference type="SUPFAM" id="SSF52540">
    <property type="entry name" value="P-loop containing nucleoside triphosphate hydrolases"/>
    <property type="match status" value="1"/>
</dbReference>
<dbReference type="CDD" id="cd09179">
    <property type="entry name" value="PLDc_N_DEXD_a"/>
    <property type="match status" value="1"/>
</dbReference>
<evidence type="ECO:0000259" key="3">
    <source>
        <dbReference type="PROSITE" id="PS51194"/>
    </source>
</evidence>
<dbReference type="SMART" id="SM00490">
    <property type="entry name" value="HELICc"/>
    <property type="match status" value="1"/>
</dbReference>
<dbReference type="Pfam" id="PF04851">
    <property type="entry name" value="ResIII"/>
    <property type="match status" value="1"/>
</dbReference>
<dbReference type="Gene3D" id="3.40.50.300">
    <property type="entry name" value="P-loop containing nucleotide triphosphate hydrolases"/>
    <property type="match status" value="2"/>
</dbReference>
<dbReference type="InterPro" id="IPR050742">
    <property type="entry name" value="Helicase_Restrict-Modif_Enz"/>
</dbReference>
<dbReference type="GO" id="GO:0005829">
    <property type="term" value="C:cytosol"/>
    <property type="evidence" value="ECO:0007669"/>
    <property type="project" value="TreeGrafter"/>
</dbReference>
<feature type="domain" description="Helicase C-terminal" evidence="3">
    <location>
        <begin position="494"/>
        <end position="654"/>
    </location>
</feature>
<proteinExistence type="predicted"/>
<evidence type="ECO:0000259" key="2">
    <source>
        <dbReference type="PROSITE" id="PS51192"/>
    </source>
</evidence>
<gene>
    <name evidence="4" type="ORF">DFE_1705</name>
</gene>
<organism evidence="4 5">
    <name type="scientific">Desulfovibrio ferrophilus</name>
    <dbReference type="NCBI Taxonomy" id="241368"/>
    <lineage>
        <taxon>Bacteria</taxon>
        <taxon>Pseudomonadati</taxon>
        <taxon>Thermodesulfobacteriota</taxon>
        <taxon>Desulfovibrionia</taxon>
        <taxon>Desulfovibrionales</taxon>
        <taxon>Desulfovibrionaceae</taxon>
        <taxon>Desulfovibrio</taxon>
    </lineage>
</organism>
<keyword evidence="4" id="KW-0347">Helicase</keyword>
<keyword evidence="5" id="KW-1185">Reference proteome</keyword>
<protein>
    <submittedName>
        <fullName evidence="4">Helicase-like protein</fullName>
    </submittedName>
</protein>
<name>A0A2Z6AYT7_9BACT</name>
<dbReference type="GO" id="GO:0003677">
    <property type="term" value="F:DNA binding"/>
    <property type="evidence" value="ECO:0007669"/>
    <property type="project" value="InterPro"/>
</dbReference>
<dbReference type="PANTHER" id="PTHR47396:SF1">
    <property type="entry name" value="ATP-DEPENDENT HELICASE IRC3-RELATED"/>
    <property type="match status" value="1"/>
</dbReference>
<evidence type="ECO:0000313" key="4">
    <source>
        <dbReference type="EMBL" id="BBD08431.1"/>
    </source>
</evidence>
<reference evidence="4 5" key="1">
    <citation type="journal article" date="2018" name="Sci. Adv.">
        <title>Multi-heme cytochromes provide a pathway for survival in energy-limited environments.</title>
        <authorList>
            <person name="Deng X."/>
            <person name="Dohmae N."/>
            <person name="Nealson K.H."/>
            <person name="Hashimoto K."/>
            <person name="Okamoto A."/>
        </authorList>
    </citation>
    <scope>NUCLEOTIDE SEQUENCE [LARGE SCALE GENOMIC DNA]</scope>
    <source>
        <strain evidence="4 5">IS5</strain>
    </source>
</reference>
<feature type="region of interest" description="Disordered" evidence="1">
    <location>
        <begin position="237"/>
        <end position="259"/>
    </location>
</feature>
<dbReference type="PANTHER" id="PTHR47396">
    <property type="entry name" value="TYPE I RESTRICTION ENZYME ECOKI R PROTEIN"/>
    <property type="match status" value="1"/>
</dbReference>
<dbReference type="InterPro" id="IPR027417">
    <property type="entry name" value="P-loop_NTPase"/>
</dbReference>
<keyword evidence="4" id="KW-0547">Nucleotide-binding</keyword>
<feature type="domain" description="Helicase ATP-binding" evidence="2">
    <location>
        <begin position="266"/>
        <end position="433"/>
    </location>
</feature>
<dbReference type="InterPro" id="IPR001650">
    <property type="entry name" value="Helicase_C-like"/>
</dbReference>